<evidence type="ECO:0000313" key="3">
    <source>
        <dbReference type="EMBL" id="MBL0392787.1"/>
    </source>
</evidence>
<organism evidence="3 4">
    <name type="scientific">Ramlibacter monticola</name>
    <dbReference type="NCBI Taxonomy" id="1926872"/>
    <lineage>
        <taxon>Bacteria</taxon>
        <taxon>Pseudomonadati</taxon>
        <taxon>Pseudomonadota</taxon>
        <taxon>Betaproteobacteria</taxon>
        <taxon>Burkholderiales</taxon>
        <taxon>Comamonadaceae</taxon>
        <taxon>Ramlibacter</taxon>
    </lineage>
</organism>
<evidence type="ECO:0000256" key="1">
    <source>
        <dbReference type="ARBA" id="ARBA00023098"/>
    </source>
</evidence>
<dbReference type="GO" id="GO:0006629">
    <property type="term" value="P:lipid metabolic process"/>
    <property type="evidence" value="ECO:0007669"/>
    <property type="project" value="UniProtKB-KW"/>
</dbReference>
<feature type="domain" description="PNPLA" evidence="2">
    <location>
        <begin position="12"/>
        <end position="89"/>
    </location>
</feature>
<accession>A0A936Z1T4</accession>
<dbReference type="Gene3D" id="3.40.1090.10">
    <property type="entry name" value="Cytosolic phospholipase A2 catalytic domain"/>
    <property type="match status" value="1"/>
</dbReference>
<dbReference type="Proteomes" id="UP000599109">
    <property type="component" value="Unassembled WGS sequence"/>
</dbReference>
<gene>
    <name evidence="3" type="ORF">JJ685_16745</name>
</gene>
<keyword evidence="1" id="KW-0443">Lipid metabolism</keyword>
<reference evidence="3 4" key="1">
    <citation type="journal article" date="2017" name="Int. J. Syst. Evol. Microbiol.">
        <title>Ramlibacter monticola sp. nov., isolated from forest soil.</title>
        <authorList>
            <person name="Chaudhary D.K."/>
            <person name="Kim J."/>
        </authorList>
    </citation>
    <scope>NUCLEOTIDE SEQUENCE [LARGE SCALE GENOMIC DNA]</scope>
    <source>
        <strain evidence="3 4">KACC 19175</strain>
    </source>
</reference>
<sequence length="380" mass="42752">MKEDGRKKRAIALAGGGPAAGLHIGALAALEEAGIEFDVFSLSCVGAWVGIVYNTRKPPDRAAQTLAFFRDHCFRDDHSYEWFPMNRGFATDLLAVFQAWARFVVAPGLDLTKLMPQPAEVAKSMAHTLELVSKVPKAHEINYWMLNDVLAVHPWTRWLTALVYKSEINGLSRIYYDESPALKAAFGDVALDAPGMPEIYHNAWRMPRGRKPGAMQIFHNRAGAGHARRNGYFPITHESLCACSALPYIEQSVKIGEDEYTEGALVDTVNFANIVRDHPRLDEIWVSRIVDDSQVRPARDLSGALANLPMQFAAEVGEDDIKLFRQHLINQSAMRPRVVEIPLHPRTKVNFEWKHSNLQRGYEEGREAVERLLAFDPELR</sequence>
<dbReference type="AlphaFoldDB" id="A0A936Z1T4"/>
<proteinExistence type="predicted"/>
<dbReference type="InterPro" id="IPR002641">
    <property type="entry name" value="PNPLA_dom"/>
</dbReference>
<comment type="caution">
    <text evidence="3">The sequence shown here is derived from an EMBL/GenBank/DDBJ whole genome shotgun (WGS) entry which is preliminary data.</text>
</comment>
<keyword evidence="4" id="KW-1185">Reference proteome</keyword>
<name>A0A936Z1T4_9BURK</name>
<dbReference type="Pfam" id="PF01734">
    <property type="entry name" value="Patatin"/>
    <property type="match status" value="1"/>
</dbReference>
<dbReference type="SUPFAM" id="SSF52151">
    <property type="entry name" value="FabD/lysophospholipase-like"/>
    <property type="match status" value="1"/>
</dbReference>
<dbReference type="InterPro" id="IPR016035">
    <property type="entry name" value="Acyl_Trfase/lysoPLipase"/>
</dbReference>
<evidence type="ECO:0000259" key="2">
    <source>
        <dbReference type="Pfam" id="PF01734"/>
    </source>
</evidence>
<dbReference type="RefSeq" id="WP_201675459.1">
    <property type="nucleotide sequence ID" value="NZ_JAEQNE010000004.1"/>
</dbReference>
<protein>
    <submittedName>
        <fullName evidence="3">Patatin-like phospholipase family protein</fullName>
    </submittedName>
</protein>
<dbReference type="EMBL" id="JAEQNE010000004">
    <property type="protein sequence ID" value="MBL0392787.1"/>
    <property type="molecule type" value="Genomic_DNA"/>
</dbReference>
<evidence type="ECO:0000313" key="4">
    <source>
        <dbReference type="Proteomes" id="UP000599109"/>
    </source>
</evidence>